<feature type="compositionally biased region" description="Low complexity" evidence="1">
    <location>
        <begin position="28"/>
        <end position="37"/>
    </location>
</feature>
<dbReference type="RefSeq" id="XP_011070938.1">
    <property type="nucleotide sequence ID" value="XM_011072636.2"/>
</dbReference>
<feature type="compositionally biased region" description="Polar residues" evidence="1">
    <location>
        <begin position="10"/>
        <end position="27"/>
    </location>
</feature>
<name>A0A6I9SLZ2_SESIN</name>
<sequence length="439" mass="48704">MDGENRKQSKTNGNVSNDWGETFKTLNSPSISESDSGSETKLEEIERSSSKISESSDIVSSSSSNSSSADFFPVNPKELPKSRVSIDIPKPNEVTKQLYESGKTDVSIKGWHGLEESARDSQESNFSDVTHESFQPHILPTQSPPVQMMERPGSFDPHKIPASIFNRQPSLNWSTESNESLFSISIGNLSFSRDALRMSTDMYRTGELPKRGELFKSREMPLSRELHRSGESHNCRKVKFADLNKTVGSTSFKETLPAAEGVEPNEKTDTSKNISEHMKPGVKGVIDKPSSDVPEACVNAQSDTNVDESSKISNQSSANPIKEKRACPFCHCLYCCCCKWPSCCCKWSCCSFKWFCCCCSRSYCHLKCPTWSTCCECCMCPSLCCSCACCYCWRPRPHCDNCEPFYTGATVEPSKNVTAPIYSMDAPLCPARSQVQTVA</sequence>
<dbReference type="GeneID" id="105156490"/>
<organism evidence="2 3">
    <name type="scientific">Sesamum indicum</name>
    <name type="common">Oriental sesame</name>
    <name type="synonym">Sesamum orientale</name>
    <dbReference type="NCBI Taxonomy" id="4182"/>
    <lineage>
        <taxon>Eukaryota</taxon>
        <taxon>Viridiplantae</taxon>
        <taxon>Streptophyta</taxon>
        <taxon>Embryophyta</taxon>
        <taxon>Tracheophyta</taxon>
        <taxon>Spermatophyta</taxon>
        <taxon>Magnoliopsida</taxon>
        <taxon>eudicotyledons</taxon>
        <taxon>Gunneridae</taxon>
        <taxon>Pentapetalae</taxon>
        <taxon>asterids</taxon>
        <taxon>lamiids</taxon>
        <taxon>Lamiales</taxon>
        <taxon>Pedaliaceae</taxon>
        <taxon>Sesamum</taxon>
    </lineage>
</organism>
<dbReference type="KEGG" id="sind:105156490"/>
<evidence type="ECO:0000313" key="4">
    <source>
        <dbReference type="RefSeq" id="XP_011070938.1"/>
    </source>
</evidence>
<accession>A0A6I9SLZ2</accession>
<dbReference type="RefSeq" id="XP_011070937.1">
    <property type="nucleotide sequence ID" value="XM_011072635.2"/>
</dbReference>
<evidence type="ECO:0000256" key="1">
    <source>
        <dbReference type="SAM" id="MobiDB-lite"/>
    </source>
</evidence>
<evidence type="ECO:0000313" key="2">
    <source>
        <dbReference type="Proteomes" id="UP000504604"/>
    </source>
</evidence>
<dbReference type="Proteomes" id="UP000504604">
    <property type="component" value="Linkage group LG2"/>
</dbReference>
<keyword evidence="2" id="KW-1185">Reference proteome</keyword>
<feature type="region of interest" description="Disordered" evidence="1">
    <location>
        <begin position="1"/>
        <end position="86"/>
    </location>
</feature>
<gene>
    <name evidence="3 4" type="primary">LOC105156490</name>
</gene>
<dbReference type="PANTHER" id="PTHR33673:SF29">
    <property type="match status" value="1"/>
</dbReference>
<reference evidence="3 4" key="1">
    <citation type="submission" date="2025-04" db="UniProtKB">
        <authorList>
            <consortium name="RefSeq"/>
        </authorList>
    </citation>
    <scope>IDENTIFICATION</scope>
</reference>
<proteinExistence type="predicted"/>
<dbReference type="AlphaFoldDB" id="A0A6I9SLZ2"/>
<feature type="compositionally biased region" description="Basic and acidic residues" evidence="1">
    <location>
        <begin position="264"/>
        <end position="281"/>
    </location>
</feature>
<protein>
    <submittedName>
        <fullName evidence="3 4">Uncharacterized protein LOC105156490 isoform X1</fullName>
    </submittedName>
</protein>
<feature type="compositionally biased region" description="Basic and acidic residues" evidence="1">
    <location>
        <begin position="38"/>
        <end position="49"/>
    </location>
</feature>
<evidence type="ECO:0000313" key="3">
    <source>
        <dbReference type="RefSeq" id="XP_011070937.1"/>
    </source>
</evidence>
<dbReference type="PANTHER" id="PTHR33673">
    <property type="entry name" value="SUPPRESSOR SRP40-LIKE PROTEIN"/>
    <property type="match status" value="1"/>
</dbReference>
<dbReference type="OrthoDB" id="910478at2759"/>
<feature type="compositionally biased region" description="Low complexity" evidence="1">
    <location>
        <begin position="50"/>
        <end position="68"/>
    </location>
</feature>
<feature type="region of interest" description="Disordered" evidence="1">
    <location>
        <begin position="257"/>
        <end position="281"/>
    </location>
</feature>